<keyword evidence="5 6" id="KW-0472">Membrane</keyword>
<dbReference type="RefSeq" id="WP_142813774.1">
    <property type="nucleotide sequence ID" value="NZ_CP036282.1"/>
</dbReference>
<dbReference type="GO" id="GO:0016020">
    <property type="term" value="C:membrane"/>
    <property type="evidence" value="ECO:0007669"/>
    <property type="project" value="UniProtKB-SubCell"/>
</dbReference>
<dbReference type="InterPro" id="IPR050638">
    <property type="entry name" value="AA-Vitamin_Transporters"/>
</dbReference>
<accession>A0A515EUH2</accession>
<keyword evidence="9" id="KW-1185">Reference proteome</keyword>
<feature type="transmembrane region" description="Helical" evidence="6">
    <location>
        <begin position="117"/>
        <end position="136"/>
    </location>
</feature>
<reference evidence="9" key="2">
    <citation type="journal article" date="2020" name="Int. J. Syst. Evol. Microbiol.">
        <title>Genomic insights into a novel species Rhodoferax aquaticus sp. nov., isolated from freshwater.</title>
        <authorList>
            <person name="Li T."/>
            <person name="Zhuo Y."/>
            <person name="Jin C.Z."/>
            <person name="Wu X."/>
            <person name="Ko S.R."/>
            <person name="Jin F.J."/>
            <person name="Ahn C.Y."/>
            <person name="Oh H.M."/>
            <person name="Lee H.G."/>
            <person name="Jin L."/>
        </authorList>
    </citation>
    <scope>NUCLEOTIDE SEQUENCE [LARGE SCALE GENOMIC DNA]</scope>
    <source>
        <strain evidence="9">Gr-4</strain>
    </source>
</reference>
<feature type="transmembrane region" description="Helical" evidence="6">
    <location>
        <begin position="93"/>
        <end position="110"/>
    </location>
</feature>
<gene>
    <name evidence="8" type="ORF">EXZ61_20455</name>
</gene>
<keyword evidence="4 6" id="KW-1133">Transmembrane helix</keyword>
<feature type="transmembrane region" description="Helical" evidence="6">
    <location>
        <begin position="62"/>
        <end position="81"/>
    </location>
</feature>
<dbReference type="Pfam" id="PF00892">
    <property type="entry name" value="EamA"/>
    <property type="match status" value="2"/>
</dbReference>
<dbReference type="PANTHER" id="PTHR32322">
    <property type="entry name" value="INNER MEMBRANE TRANSPORTER"/>
    <property type="match status" value="1"/>
</dbReference>
<feature type="transmembrane region" description="Helical" evidence="6">
    <location>
        <begin position="258"/>
        <end position="276"/>
    </location>
</feature>
<evidence type="ECO:0000256" key="4">
    <source>
        <dbReference type="ARBA" id="ARBA00022989"/>
    </source>
</evidence>
<dbReference type="InterPro" id="IPR000620">
    <property type="entry name" value="EamA_dom"/>
</dbReference>
<feature type="transmembrane region" description="Helical" evidence="6">
    <location>
        <begin position="5"/>
        <end position="24"/>
    </location>
</feature>
<evidence type="ECO:0000256" key="6">
    <source>
        <dbReference type="SAM" id="Phobius"/>
    </source>
</evidence>
<comment type="similarity">
    <text evidence="2">Belongs to the EamA transporter family.</text>
</comment>
<evidence type="ECO:0000256" key="3">
    <source>
        <dbReference type="ARBA" id="ARBA00022692"/>
    </source>
</evidence>
<feature type="transmembrane region" description="Helical" evidence="6">
    <location>
        <begin position="203"/>
        <end position="220"/>
    </location>
</feature>
<evidence type="ECO:0000256" key="5">
    <source>
        <dbReference type="ARBA" id="ARBA00023136"/>
    </source>
</evidence>
<reference evidence="9" key="1">
    <citation type="submission" date="2019-02" db="EMBL/GenBank/DDBJ databases">
        <title>Complete genome sequence of Rhodoferax sp. Gr-4.</title>
        <authorList>
            <person name="Jin L."/>
        </authorList>
    </citation>
    <scope>NUCLEOTIDE SEQUENCE [LARGE SCALE GENOMIC DNA]</scope>
    <source>
        <strain evidence="9">Gr-4</strain>
    </source>
</reference>
<organism evidence="8 9">
    <name type="scientific">Rhodoferax aquaticus</name>
    <dbReference type="NCBI Taxonomy" id="2527691"/>
    <lineage>
        <taxon>Bacteria</taxon>
        <taxon>Pseudomonadati</taxon>
        <taxon>Pseudomonadota</taxon>
        <taxon>Betaproteobacteria</taxon>
        <taxon>Burkholderiales</taxon>
        <taxon>Comamonadaceae</taxon>
        <taxon>Rhodoferax</taxon>
    </lineage>
</organism>
<feature type="transmembrane region" description="Helical" evidence="6">
    <location>
        <begin position="232"/>
        <end position="252"/>
    </location>
</feature>
<feature type="transmembrane region" description="Helical" evidence="6">
    <location>
        <begin position="30"/>
        <end position="50"/>
    </location>
</feature>
<feature type="domain" description="EamA" evidence="7">
    <location>
        <begin position="4"/>
        <end position="130"/>
    </location>
</feature>
<dbReference type="SUPFAM" id="SSF103481">
    <property type="entry name" value="Multidrug resistance efflux transporter EmrE"/>
    <property type="match status" value="2"/>
</dbReference>
<evidence type="ECO:0000313" key="8">
    <source>
        <dbReference type="EMBL" id="QDL56335.1"/>
    </source>
</evidence>
<dbReference type="Proteomes" id="UP000317365">
    <property type="component" value="Chromosome"/>
</dbReference>
<sequence length="278" mass="29249">MHANFYALAAIVLWGSLAPLGVSLQHIPPFLLTGFGLLVGSVIGLPLSGFKLAAWRVPLSTLALGVYGLFGFHFLLFIALRHAPPVQANLVNYLWPLGMVLLAPWFLPGVRLRPTHVFAALLGFSGAAVAIVGGQALTGGFAWGYVPALGSAFVWASYSLLTRRVAAFPSAAIGLFGLVAGLLALLCHVLLEAPVHLQPRDYALLLVMGAGPLGAAFYLWDMALKKGDARQIGVLSFLTPLLSTLALLWVRAEPPSPSVFLATAMIVGAAILGARAKP</sequence>
<comment type="subcellular location">
    <subcellularLocation>
        <location evidence="1">Membrane</location>
        <topology evidence="1">Multi-pass membrane protein</topology>
    </subcellularLocation>
</comment>
<dbReference type="AlphaFoldDB" id="A0A515EUH2"/>
<dbReference type="PANTHER" id="PTHR32322:SF2">
    <property type="entry name" value="EAMA DOMAIN-CONTAINING PROTEIN"/>
    <property type="match status" value="1"/>
</dbReference>
<feature type="domain" description="EamA" evidence="7">
    <location>
        <begin position="143"/>
        <end position="272"/>
    </location>
</feature>
<keyword evidence="3 6" id="KW-0812">Transmembrane</keyword>
<feature type="transmembrane region" description="Helical" evidence="6">
    <location>
        <begin position="173"/>
        <end position="191"/>
    </location>
</feature>
<feature type="transmembrane region" description="Helical" evidence="6">
    <location>
        <begin position="142"/>
        <end position="161"/>
    </location>
</feature>
<evidence type="ECO:0000313" key="9">
    <source>
        <dbReference type="Proteomes" id="UP000317365"/>
    </source>
</evidence>
<proteinExistence type="inferred from homology"/>
<evidence type="ECO:0000256" key="2">
    <source>
        <dbReference type="ARBA" id="ARBA00007362"/>
    </source>
</evidence>
<protein>
    <submittedName>
        <fullName evidence="8">DMT family transporter</fullName>
    </submittedName>
</protein>
<dbReference type="KEGG" id="rhg:EXZ61_20455"/>
<dbReference type="EMBL" id="CP036282">
    <property type="protein sequence ID" value="QDL56335.1"/>
    <property type="molecule type" value="Genomic_DNA"/>
</dbReference>
<dbReference type="InterPro" id="IPR037185">
    <property type="entry name" value="EmrE-like"/>
</dbReference>
<evidence type="ECO:0000256" key="1">
    <source>
        <dbReference type="ARBA" id="ARBA00004141"/>
    </source>
</evidence>
<name>A0A515EUH2_9BURK</name>
<evidence type="ECO:0000259" key="7">
    <source>
        <dbReference type="Pfam" id="PF00892"/>
    </source>
</evidence>